<gene>
    <name evidence="1" type="ORF">WUBG_13754</name>
</gene>
<evidence type="ECO:0000313" key="1">
    <source>
        <dbReference type="EMBL" id="EJW75339.1"/>
    </source>
</evidence>
<accession>J9EIW8</accession>
<dbReference type="Proteomes" id="UP000004810">
    <property type="component" value="Unassembled WGS sequence"/>
</dbReference>
<proteinExistence type="predicted"/>
<protein>
    <submittedName>
        <fullName evidence="1">Uncharacterized protein</fullName>
    </submittedName>
</protein>
<sequence>MNESFKKVERAIDDSQMTMDLVENEAARERLKSLRDWKDRRTNEINKLIKAESSLEENIKISQKLLDELGKALAEVDNREKSPELEELEHFAFSLEDRLQRALAQIQHTSLKKLPTNRSFIYAADFVSSAMRTLNSTIMQLAEPILTHINEEEANQLRDRLRRIGEQWKEYENLIREKRRRLDERFADESELNNEMDLLQF</sequence>
<reference evidence="2" key="1">
    <citation type="submission" date="2012-08" db="EMBL/GenBank/DDBJ databases">
        <title>The Genome Sequence of Wuchereria bancrofti.</title>
        <authorList>
            <person name="Nutman T.B."/>
            <person name="Fink D.L."/>
            <person name="Russ C."/>
            <person name="Young S."/>
            <person name="Zeng Q."/>
            <person name="Koehrsen M."/>
            <person name="Alvarado L."/>
            <person name="Berlin A."/>
            <person name="Chapman S.B."/>
            <person name="Chen Z."/>
            <person name="Freedman E."/>
            <person name="Gellesch M."/>
            <person name="Goldberg J."/>
            <person name="Griggs A."/>
            <person name="Gujja S."/>
            <person name="Heilman E.R."/>
            <person name="Heiman D."/>
            <person name="Hepburn T."/>
            <person name="Howarth C."/>
            <person name="Jen D."/>
            <person name="Larson L."/>
            <person name="Lewis B."/>
            <person name="Mehta T."/>
            <person name="Park D."/>
            <person name="Pearson M."/>
            <person name="Roberts A."/>
            <person name="Saif S."/>
            <person name="Shea T."/>
            <person name="Shenoy N."/>
            <person name="Sisk P."/>
            <person name="Stolte C."/>
            <person name="Sykes S."/>
            <person name="Walk T."/>
            <person name="White J."/>
            <person name="Yandava C."/>
            <person name="Haas B."/>
            <person name="Henn M.R."/>
            <person name="Nusbaum C."/>
            <person name="Birren B."/>
        </authorList>
    </citation>
    <scope>NUCLEOTIDE SEQUENCE [LARGE SCALE GENOMIC DNA]</scope>
    <source>
        <strain evidence="2">NA</strain>
    </source>
</reference>
<comment type="caution">
    <text evidence="1">The sequence shown here is derived from an EMBL/GenBank/DDBJ whole genome shotgun (WGS) entry which is preliminary data.</text>
</comment>
<feature type="non-terminal residue" evidence="1">
    <location>
        <position position="201"/>
    </location>
</feature>
<dbReference type="EMBL" id="ADBV01010698">
    <property type="protein sequence ID" value="EJW75339.1"/>
    <property type="molecule type" value="Genomic_DNA"/>
</dbReference>
<evidence type="ECO:0000313" key="2">
    <source>
        <dbReference type="Proteomes" id="UP000004810"/>
    </source>
</evidence>
<dbReference type="AlphaFoldDB" id="J9EIW8"/>
<name>J9EIW8_WUCBA</name>
<organism evidence="1 2">
    <name type="scientific">Wuchereria bancrofti</name>
    <dbReference type="NCBI Taxonomy" id="6293"/>
    <lineage>
        <taxon>Eukaryota</taxon>
        <taxon>Metazoa</taxon>
        <taxon>Ecdysozoa</taxon>
        <taxon>Nematoda</taxon>
        <taxon>Chromadorea</taxon>
        <taxon>Rhabditida</taxon>
        <taxon>Spirurina</taxon>
        <taxon>Spiruromorpha</taxon>
        <taxon>Filarioidea</taxon>
        <taxon>Onchocercidae</taxon>
        <taxon>Wuchereria</taxon>
    </lineage>
</organism>